<dbReference type="GO" id="GO:0009409">
    <property type="term" value="P:response to cold"/>
    <property type="evidence" value="ECO:0007669"/>
    <property type="project" value="UniProtKB-ARBA"/>
</dbReference>
<dbReference type="Pfam" id="PF00076">
    <property type="entry name" value="RRM_1"/>
    <property type="match status" value="1"/>
</dbReference>
<dbReference type="InterPro" id="IPR035979">
    <property type="entry name" value="RBD_domain_sf"/>
</dbReference>
<dbReference type="InterPro" id="IPR012677">
    <property type="entry name" value="Nucleotide-bd_a/b_plait_sf"/>
</dbReference>
<evidence type="ECO:0000313" key="13">
    <source>
        <dbReference type="EMBL" id="BAG65065.1"/>
    </source>
</evidence>
<keyword evidence="7" id="KW-0539">Nucleus</keyword>
<dbReference type="PROSITE" id="PS50102">
    <property type="entry name" value="RRM"/>
    <property type="match status" value="1"/>
</dbReference>
<dbReference type="InterPro" id="IPR050441">
    <property type="entry name" value="RBM"/>
</dbReference>
<evidence type="ECO:0000256" key="6">
    <source>
        <dbReference type="ARBA" id="ARBA00023016"/>
    </source>
</evidence>
<dbReference type="GO" id="GO:0005654">
    <property type="term" value="C:nucleoplasm"/>
    <property type="evidence" value="ECO:0007669"/>
    <property type="project" value="UniProtKB-SubCell"/>
</dbReference>
<dbReference type="SUPFAM" id="SSF54928">
    <property type="entry name" value="RNA-binding domain, RBD"/>
    <property type="match status" value="1"/>
</dbReference>
<dbReference type="Gene3D" id="3.30.70.330">
    <property type="match status" value="1"/>
</dbReference>
<evidence type="ECO:0000259" key="12">
    <source>
        <dbReference type="PROSITE" id="PS50102"/>
    </source>
</evidence>
<comment type="subunit">
    <text evidence="8">Interacts with EIF4G1. Associates with ribosomes.</text>
</comment>
<evidence type="ECO:0000256" key="8">
    <source>
        <dbReference type="ARBA" id="ARBA00025992"/>
    </source>
</evidence>
<organism evidence="13">
    <name type="scientific">Homo sapiens</name>
    <name type="common">Human</name>
    <dbReference type="NCBI Taxonomy" id="9606"/>
    <lineage>
        <taxon>Eukaryota</taxon>
        <taxon>Metazoa</taxon>
        <taxon>Chordata</taxon>
        <taxon>Craniata</taxon>
        <taxon>Vertebrata</taxon>
        <taxon>Euteleostomi</taxon>
        <taxon>Mammalia</taxon>
        <taxon>Eutheria</taxon>
        <taxon>Euarchontoglires</taxon>
        <taxon>Primates</taxon>
        <taxon>Haplorrhini</taxon>
        <taxon>Catarrhini</taxon>
        <taxon>Hominidae</taxon>
        <taxon>Homo</taxon>
    </lineage>
</organism>
<sequence>MASDEGKLFVGGLSFDTNEQSLEQVFSKYGQISEVVVVKDRETQRSRGFGFVTFENIDDAKDAMMAMNGKVRIRVLSRSLVSRMGHPPANPSRPLSPVCRWTADPSRPGRQVVRQPIPWVPWWLCRGPGLLPWGPRTGPWVL</sequence>
<evidence type="ECO:0000256" key="10">
    <source>
        <dbReference type="ARBA" id="ARBA00059267"/>
    </source>
</evidence>
<dbReference type="GO" id="GO:0005737">
    <property type="term" value="C:cytoplasm"/>
    <property type="evidence" value="ECO:0007669"/>
    <property type="project" value="UniProtKB-SubCell"/>
</dbReference>
<evidence type="ECO:0000256" key="3">
    <source>
        <dbReference type="ARBA" id="ARBA00021414"/>
    </source>
</evidence>
<evidence type="ECO:0000256" key="5">
    <source>
        <dbReference type="ARBA" id="ARBA00022884"/>
    </source>
</evidence>
<dbReference type="InterPro" id="IPR034278">
    <property type="entry name" value="RBM3/CIRBP_RRM"/>
</dbReference>
<reference evidence="13" key="1">
    <citation type="submission" date="2007-10" db="EMBL/GenBank/DDBJ databases">
        <title>NEDO human cDNA sequencing project focused on splicing variants.</title>
        <authorList>
            <person name="Wakamatsu A."/>
            <person name="Yamamoto J."/>
            <person name="Kimura K."/>
            <person name="Ishii S."/>
            <person name="Watanabe K."/>
            <person name="Sugiyama A."/>
            <person name="Murakawa K."/>
            <person name="Kaida T."/>
            <person name="Tsuchiya K."/>
            <person name="Fukuzumi Y."/>
            <person name="Kumagai A."/>
            <person name="Oishi Y."/>
            <person name="Yamamoto S."/>
            <person name="Ono Y."/>
            <person name="Komori Y."/>
            <person name="Yamazaki M."/>
            <person name="Kisu Y."/>
            <person name="Nishikawa T."/>
            <person name="Sugano S."/>
            <person name="Nomura N."/>
            <person name="Isogai T."/>
        </authorList>
    </citation>
    <scope>NUCLEOTIDE SEQUENCE</scope>
    <source>
        <tissue evidence="13">Trachea</tissue>
    </source>
</reference>
<dbReference type="CDD" id="cd12449">
    <property type="entry name" value="RRM_CIRBP_RBM3"/>
    <property type="match status" value="1"/>
</dbReference>
<evidence type="ECO:0000256" key="1">
    <source>
        <dbReference type="ARBA" id="ARBA00004496"/>
    </source>
</evidence>
<dbReference type="PANTHER" id="PTHR48034">
    <property type="entry name" value="TRANSFORMER-2 SEX-DETERMINING PROTEIN-RELATED"/>
    <property type="match status" value="1"/>
</dbReference>
<name>B4E2A3_HUMAN</name>
<dbReference type="FunFam" id="3.30.70.330:FF:000174">
    <property type="entry name" value="cold-inducible RNA-binding protein isoform X2"/>
    <property type="match status" value="1"/>
</dbReference>
<proteinExistence type="evidence at transcript level"/>
<comment type="subcellular location">
    <subcellularLocation>
        <location evidence="1">Cytoplasm</location>
    </subcellularLocation>
    <subcellularLocation>
        <location evidence="2">Nucleus</location>
        <location evidence="2">Nucleoplasm</location>
    </subcellularLocation>
</comment>
<evidence type="ECO:0000256" key="4">
    <source>
        <dbReference type="ARBA" id="ARBA00022490"/>
    </source>
</evidence>
<keyword evidence="5 11" id="KW-0694">RNA-binding</keyword>
<keyword evidence="6" id="KW-0346">Stress response</keyword>
<evidence type="ECO:0000256" key="11">
    <source>
        <dbReference type="PROSITE-ProRule" id="PRU00176"/>
    </source>
</evidence>
<comment type="function">
    <text evidence="10">Cold-inducible mRNA binding protein that plays a protective role in the genotoxic stress response by stabilizing transcripts of genes involved in cell survival. Acts as a translational activator. Seems to play an essential role in cold-induced suppression of cell proliferation. Binds specifically to the 3'-untranslated regions (3'-UTRs) of stress-responsive transcripts RPA2 and TXN. Acts as a translational repressor. Promotes assembly of stress granules (SGs), when overexpressed.</text>
</comment>
<evidence type="ECO:0000256" key="7">
    <source>
        <dbReference type="ARBA" id="ARBA00023242"/>
    </source>
</evidence>
<dbReference type="EMBL" id="AK304185">
    <property type="protein sequence ID" value="BAG65065.1"/>
    <property type="molecule type" value="mRNA"/>
</dbReference>
<dbReference type="GO" id="GO:0003723">
    <property type="term" value="F:RNA binding"/>
    <property type="evidence" value="ECO:0007669"/>
    <property type="project" value="UniProtKB-UniRule"/>
</dbReference>
<dbReference type="SMART" id="SM00360">
    <property type="entry name" value="RRM"/>
    <property type="match status" value="1"/>
</dbReference>
<dbReference type="AlphaFoldDB" id="B4E2A3"/>
<protein>
    <recommendedName>
        <fullName evidence="3">Cold-inducible RNA-binding protein</fullName>
    </recommendedName>
    <alternativeName>
        <fullName evidence="9">Glycine-rich RNA-binding protein CIRP</fullName>
    </alternativeName>
</protein>
<keyword evidence="4" id="KW-0963">Cytoplasm</keyword>
<dbReference type="InterPro" id="IPR000504">
    <property type="entry name" value="RRM_dom"/>
</dbReference>
<evidence type="ECO:0000256" key="9">
    <source>
        <dbReference type="ARBA" id="ARBA00030301"/>
    </source>
</evidence>
<accession>B4E2A3</accession>
<evidence type="ECO:0000256" key="2">
    <source>
        <dbReference type="ARBA" id="ARBA00004642"/>
    </source>
</evidence>
<feature type="domain" description="RRM" evidence="12">
    <location>
        <begin position="6"/>
        <end position="75"/>
    </location>
</feature>